<feature type="region of interest" description="Disordered" evidence="2">
    <location>
        <begin position="616"/>
        <end position="672"/>
    </location>
</feature>
<feature type="compositionally biased region" description="Polar residues" evidence="2">
    <location>
        <begin position="622"/>
        <end position="632"/>
    </location>
</feature>
<dbReference type="OrthoDB" id="251770at2759"/>
<keyword evidence="5" id="KW-1185">Reference proteome</keyword>
<organism evidence="4 5">
    <name type="scientific">Naumovozyma dairenensis (strain ATCC 10597 / BCRC 20456 / CBS 421 / NBRC 0211 / NRRL Y-12639)</name>
    <name type="common">Saccharomyces dairenensis</name>
    <dbReference type="NCBI Taxonomy" id="1071378"/>
    <lineage>
        <taxon>Eukaryota</taxon>
        <taxon>Fungi</taxon>
        <taxon>Dikarya</taxon>
        <taxon>Ascomycota</taxon>
        <taxon>Saccharomycotina</taxon>
        <taxon>Saccharomycetes</taxon>
        <taxon>Saccharomycetales</taxon>
        <taxon>Saccharomycetaceae</taxon>
        <taxon>Naumovozyma</taxon>
    </lineage>
</organism>
<proteinExistence type="predicted"/>
<dbReference type="Gene3D" id="3.40.50.10190">
    <property type="entry name" value="BRCT domain"/>
    <property type="match status" value="4"/>
</dbReference>
<dbReference type="GO" id="GO:0007533">
    <property type="term" value="P:mating type switching"/>
    <property type="evidence" value="ECO:0007669"/>
    <property type="project" value="EnsemblFungi"/>
</dbReference>
<dbReference type="InterPro" id="IPR001357">
    <property type="entry name" value="BRCT_dom"/>
</dbReference>
<evidence type="ECO:0000259" key="3">
    <source>
        <dbReference type="PROSITE" id="PS50172"/>
    </source>
</evidence>
<dbReference type="Pfam" id="PF00533">
    <property type="entry name" value="BRCT"/>
    <property type="match status" value="1"/>
</dbReference>
<feature type="region of interest" description="Disordered" evidence="2">
    <location>
        <begin position="755"/>
        <end position="832"/>
    </location>
</feature>
<dbReference type="GO" id="GO:0006270">
    <property type="term" value="P:DNA replication initiation"/>
    <property type="evidence" value="ECO:0007669"/>
    <property type="project" value="EnsemblFungi"/>
</dbReference>
<dbReference type="SUPFAM" id="SSF52113">
    <property type="entry name" value="BRCT domain"/>
    <property type="match status" value="2"/>
</dbReference>
<protein>
    <recommendedName>
        <fullName evidence="3">BRCT domain-containing protein</fullName>
    </recommendedName>
</protein>
<feature type="compositionally biased region" description="Low complexity" evidence="2">
    <location>
        <begin position="806"/>
        <end position="820"/>
    </location>
</feature>
<evidence type="ECO:0000313" key="4">
    <source>
        <dbReference type="EMBL" id="CCK73535.1"/>
    </source>
</evidence>
<name>J7SBS9_NAUDC</name>
<dbReference type="GO" id="GO:0000727">
    <property type="term" value="P:double-strand break repair via break-induced replication"/>
    <property type="evidence" value="ECO:0007669"/>
    <property type="project" value="EnsemblFungi"/>
</dbReference>
<dbReference type="PANTHER" id="PTHR13561:SF20">
    <property type="entry name" value="DNA TOPOISOMERASE 2-BINDING PROTEIN 1"/>
    <property type="match status" value="1"/>
</dbReference>
<dbReference type="GO" id="GO:0031261">
    <property type="term" value="C:DNA replication preinitiation complex"/>
    <property type="evidence" value="ECO:0007669"/>
    <property type="project" value="EnsemblFungi"/>
</dbReference>
<feature type="compositionally biased region" description="Polar residues" evidence="2">
    <location>
        <begin position="663"/>
        <end position="672"/>
    </location>
</feature>
<evidence type="ECO:0000313" key="5">
    <source>
        <dbReference type="Proteomes" id="UP000000689"/>
    </source>
</evidence>
<evidence type="ECO:0000256" key="1">
    <source>
        <dbReference type="ARBA" id="ARBA00022737"/>
    </source>
</evidence>
<dbReference type="PROSITE" id="PS50172">
    <property type="entry name" value="BRCT"/>
    <property type="match status" value="1"/>
</dbReference>
<dbReference type="Proteomes" id="UP000000689">
    <property type="component" value="Chromosome 7"/>
</dbReference>
<dbReference type="SMART" id="SM00292">
    <property type="entry name" value="BRCT"/>
    <property type="match status" value="3"/>
</dbReference>
<dbReference type="GO" id="GO:0030295">
    <property type="term" value="F:protein kinase activator activity"/>
    <property type="evidence" value="ECO:0007669"/>
    <property type="project" value="EnsemblFungi"/>
</dbReference>
<feature type="region of interest" description="Disordered" evidence="2">
    <location>
        <begin position="283"/>
        <end position="309"/>
    </location>
</feature>
<dbReference type="PANTHER" id="PTHR13561">
    <property type="entry name" value="DNA REPLICATION REGULATOR DPB11-RELATED"/>
    <property type="match status" value="1"/>
</dbReference>
<dbReference type="KEGG" id="ndi:NDAI_0G05520"/>
<feature type="compositionally biased region" description="Basic and acidic residues" evidence="2">
    <location>
        <begin position="760"/>
        <end position="789"/>
    </location>
</feature>
<evidence type="ECO:0000256" key="2">
    <source>
        <dbReference type="SAM" id="MobiDB-lite"/>
    </source>
</evidence>
<dbReference type="AlphaFoldDB" id="J7SBS9"/>
<dbReference type="GO" id="GO:0070182">
    <property type="term" value="F:DNA polymerase binding"/>
    <property type="evidence" value="ECO:0007669"/>
    <property type="project" value="EnsemblFungi"/>
</dbReference>
<dbReference type="GeneID" id="13927005"/>
<dbReference type="CDD" id="cd18433">
    <property type="entry name" value="BRCT_Rad4_rpt3"/>
    <property type="match status" value="1"/>
</dbReference>
<dbReference type="eggNOG" id="KOG1929">
    <property type="taxonomic scope" value="Eukaryota"/>
</dbReference>
<dbReference type="RefSeq" id="XP_003980211.1">
    <property type="nucleotide sequence ID" value="XM_003980162.1"/>
</dbReference>
<accession>J7SBS9</accession>
<dbReference type="InterPro" id="IPR036420">
    <property type="entry name" value="BRCT_dom_sf"/>
</dbReference>
<dbReference type="GO" id="GO:0007095">
    <property type="term" value="P:mitotic G2 DNA damage checkpoint signaling"/>
    <property type="evidence" value="ECO:0007669"/>
    <property type="project" value="EnsemblFungi"/>
</dbReference>
<feature type="domain" description="BRCT" evidence="3">
    <location>
        <begin position="1"/>
        <end position="81"/>
    </location>
</feature>
<reference evidence="4 5" key="1">
    <citation type="journal article" date="2011" name="Proc. Natl. Acad. Sci. U.S.A.">
        <title>Evolutionary erosion of yeast sex chromosomes by mating-type switching accidents.</title>
        <authorList>
            <person name="Gordon J.L."/>
            <person name="Armisen D."/>
            <person name="Proux-Wera E."/>
            <person name="Oheigeartaigh S.S."/>
            <person name="Byrne K.P."/>
            <person name="Wolfe K.H."/>
        </authorList>
    </citation>
    <scope>NUCLEOTIDE SEQUENCE [LARGE SCALE GENOMIC DNA]</scope>
    <source>
        <strain evidence="5">ATCC 10597 / BCRC 20456 / CBS 421 / NBRC 0211 / NRRL Y-12639</strain>
    </source>
</reference>
<dbReference type="GO" id="GO:0033314">
    <property type="term" value="P:mitotic DNA replication checkpoint signaling"/>
    <property type="evidence" value="ECO:0007669"/>
    <property type="project" value="TreeGrafter"/>
</dbReference>
<dbReference type="EMBL" id="HE580273">
    <property type="protein sequence ID" value="CCK73535.1"/>
    <property type="molecule type" value="Genomic_DNA"/>
</dbReference>
<dbReference type="HOGENOM" id="CLU_020751_0_0_1"/>
<feature type="compositionally biased region" description="Basic residues" evidence="2">
    <location>
        <begin position="821"/>
        <end position="832"/>
    </location>
</feature>
<dbReference type="STRING" id="1071378.J7SBS9"/>
<feature type="compositionally biased region" description="Basic and acidic residues" evidence="2">
    <location>
        <begin position="283"/>
        <end position="301"/>
    </location>
</feature>
<dbReference type="OMA" id="ERCLHYK"/>
<gene>
    <name evidence="4" type="primary">NDAI0G05520</name>
    <name evidence="4" type="ordered locus">NDAI_0G05520</name>
</gene>
<dbReference type="GO" id="GO:0005657">
    <property type="term" value="C:replication fork"/>
    <property type="evidence" value="ECO:0007669"/>
    <property type="project" value="EnsemblFungi"/>
</dbReference>
<keyword evidence="1" id="KW-0677">Repeat</keyword>
<feature type="compositionally biased region" description="Polar residues" evidence="2">
    <location>
        <begin position="790"/>
        <end position="805"/>
    </location>
</feature>
<sequence>MKPLSGIVFCPTALPETTLKSITKKIIKLGGTYSKDLTRNTNVLLVNKRTDSSKYKFIVKNRPDVIFMDYNHLFKLYDLWVSGEDITMQNHSNYKHLQANLMDRMLHVIKDKYSSKAFRNFFLFIGRINDQNHSVKEIEKLCYEQDCFGCDSKIFARDAVSKNPNREFVFITDSIYGARVEAARDENIPIVHHKWVIDCHIRGAKLEFDPDYLLENVVDKTTDQIGYDLTDVNTRFNNQPLMTSSTYNNLSSQQQQQQQPPHNIGKSFMLEKFKPQGTKLWEKVTSNDKMKQRETHEEEKYSSPSLNQNYQHISNFPPETPYSNEIFTNCTFHLDASFPEAHYNILRKVIVQNHGEIMITSQSTIVPDYYIVPSNIPLEEIKLPFSHKDPSPTLVTEFFLERCLHYKKLLSPIDSWSKPFFYTRNIKLQPTPKLLHSDNTDDGSDSLVVAMSGFHGVELLHLTKILKILEPMGIKFSKYLNESTDLLILNLSPLSSIPQSHTLWQNEYSDLFKENYISKSKENKSPVFRNSMKKKIEFVTKNHHIPTVTPAFLIYLFQQSQNITNRKGLNTNADPDPDPGPDPAIIYLNNINWCIFCPRAEKNQFICKLISINSHKQEQQKRNYNPTKSPINQIDLPSDFISRPSSKNVKVDTTPLLSHSRKNSTSTTTNLKMNPNEIIDKMNQNHLNNNLKNQKKRIIPIKREIISPEQKKRVLTPRSSPIKRPKLHDVTITNKLKIERSSSWGHMISDELEIEQEQEQEQHEEQEDIHFNRHTRDNLPNYENREHEMGSTQVTYGSPTLSGNSRTGTMKGATTTATTRRITRKRVKELGS</sequence>